<evidence type="ECO:0000313" key="2">
    <source>
        <dbReference type="EMBL" id="KAK4022812.1"/>
    </source>
</evidence>
<name>A0ABR0ACG2_9CRUS</name>
<accession>A0ABR0ACG2</accession>
<protein>
    <submittedName>
        <fullName evidence="2">Uncharacterized protein</fullName>
    </submittedName>
</protein>
<dbReference type="Proteomes" id="UP001234178">
    <property type="component" value="Unassembled WGS sequence"/>
</dbReference>
<reference evidence="2 3" key="1">
    <citation type="journal article" date="2023" name="Nucleic Acids Res.">
        <title>The hologenome of Daphnia magna reveals possible DNA methylation and microbiome-mediated evolution of the host genome.</title>
        <authorList>
            <person name="Chaturvedi A."/>
            <person name="Li X."/>
            <person name="Dhandapani V."/>
            <person name="Marshall H."/>
            <person name="Kissane S."/>
            <person name="Cuenca-Cambronero M."/>
            <person name="Asole G."/>
            <person name="Calvet F."/>
            <person name="Ruiz-Romero M."/>
            <person name="Marangio P."/>
            <person name="Guigo R."/>
            <person name="Rago D."/>
            <person name="Mirbahai L."/>
            <person name="Eastwood N."/>
            <person name="Colbourne J.K."/>
            <person name="Zhou J."/>
            <person name="Mallon E."/>
            <person name="Orsini L."/>
        </authorList>
    </citation>
    <scope>NUCLEOTIDE SEQUENCE [LARGE SCALE GENOMIC DNA]</scope>
    <source>
        <strain evidence="2">LRV0_1</strain>
    </source>
</reference>
<comment type="caution">
    <text evidence="2">The sequence shown here is derived from an EMBL/GenBank/DDBJ whole genome shotgun (WGS) entry which is preliminary data.</text>
</comment>
<dbReference type="EMBL" id="JAOYFB010000037">
    <property type="protein sequence ID" value="KAK4022812.1"/>
    <property type="molecule type" value="Genomic_DNA"/>
</dbReference>
<sequence length="84" mass="9663">MANHQQTHGRNELRLGPTTPSDPEEWQRKIRPKWPVFRSNRPPIVIALPKKTIRLPYGNQMERPCGSSAILQVLCNYNRLMDGG</sequence>
<evidence type="ECO:0000313" key="3">
    <source>
        <dbReference type="Proteomes" id="UP001234178"/>
    </source>
</evidence>
<feature type="region of interest" description="Disordered" evidence="1">
    <location>
        <begin position="1"/>
        <end position="27"/>
    </location>
</feature>
<evidence type="ECO:0000256" key="1">
    <source>
        <dbReference type="SAM" id="MobiDB-lite"/>
    </source>
</evidence>
<proteinExistence type="predicted"/>
<organism evidence="2 3">
    <name type="scientific">Daphnia magna</name>
    <dbReference type="NCBI Taxonomy" id="35525"/>
    <lineage>
        <taxon>Eukaryota</taxon>
        <taxon>Metazoa</taxon>
        <taxon>Ecdysozoa</taxon>
        <taxon>Arthropoda</taxon>
        <taxon>Crustacea</taxon>
        <taxon>Branchiopoda</taxon>
        <taxon>Diplostraca</taxon>
        <taxon>Cladocera</taxon>
        <taxon>Anomopoda</taxon>
        <taxon>Daphniidae</taxon>
        <taxon>Daphnia</taxon>
    </lineage>
</organism>
<keyword evidence="3" id="KW-1185">Reference proteome</keyword>
<gene>
    <name evidence="2" type="ORF">OUZ56_008259</name>
</gene>